<dbReference type="PANTHER" id="PTHR46579:SF1">
    <property type="entry name" value="F5_8 TYPE C DOMAIN-CONTAINING PROTEIN"/>
    <property type="match status" value="1"/>
</dbReference>
<comment type="caution">
    <text evidence="2">The sequence shown here is derived from an EMBL/GenBank/DDBJ whole genome shotgun (WGS) entry which is preliminary data.</text>
</comment>
<accession>A0A8H7M5S0</accession>
<gene>
    <name evidence="2" type="ORF">RHS01_04661</name>
</gene>
<organism evidence="2 3">
    <name type="scientific">Rhizoctonia solani</name>
    <dbReference type="NCBI Taxonomy" id="456999"/>
    <lineage>
        <taxon>Eukaryota</taxon>
        <taxon>Fungi</taxon>
        <taxon>Dikarya</taxon>
        <taxon>Basidiomycota</taxon>
        <taxon>Agaricomycotina</taxon>
        <taxon>Agaricomycetes</taxon>
        <taxon>Cantharellales</taxon>
        <taxon>Ceratobasidiaceae</taxon>
        <taxon>Rhizoctonia</taxon>
    </lineage>
</organism>
<proteinExistence type="predicted"/>
<evidence type="ECO:0000313" key="3">
    <source>
        <dbReference type="Proteomes" id="UP000614334"/>
    </source>
</evidence>
<sequence length="553" mass="63603">MAQNLNLPPEERAQMRNLIPLGVIPGPNKPKDFDSFLVPLVNEFIELAKGIEVYNTMNGETITLRVHPTIISGDMQAIKYLMNFKGRKTYYIPLAEPLRADSTSVQSYDAHSLPLRTTKRQLHKLEGLWRPHAGLADDLRKKYGICGPSILDRIPSQADRPLIPMSTETVGATNLIPAKFIRPFPNIESSRHLYTSELWSFWLIYIGPVVLRGRLPQKYYSHYLKFVQILKCLLQLENTTRRIKQLKEEVIEYVEEFEEYYYQYDYDRLSVCRLTLHALLHIADDVLRCGPVWVAWSFSIERYCREIVGCAKSKVVPYAAIDRHVLQMAQLAATAYRFSAIRRAMLFGKSTAPVKSTAMEKIYKEYPETILRKPRLPGFPLSDRVRRRIAAYFYTNEPEWTFHAWLDFVPTHAERWGKLRIPDGGDYIRCAAVVDPLSPYGRRDSSFIRYEFEMDANENYPNRDIEMVEAFGYGRLDFIIALTLPPSRKFKLDDPKLHILAHVTEAKGAEGDARTEPVSFTQLGRSVILDVSSVKHVVGRVYTTGVKRSENGT</sequence>
<keyword evidence="1" id="KW-0175">Coiled coil</keyword>
<evidence type="ECO:0000313" key="2">
    <source>
        <dbReference type="EMBL" id="KAF8755901.1"/>
    </source>
</evidence>
<name>A0A8H7M5S0_9AGAM</name>
<reference evidence="2" key="1">
    <citation type="submission" date="2020-09" db="EMBL/GenBank/DDBJ databases">
        <title>Comparative genome analyses of four rice-infecting Rhizoctonia solani isolates reveal extensive enrichment of homogalacturonan modification genes.</title>
        <authorList>
            <person name="Lee D.-Y."/>
            <person name="Jeon J."/>
            <person name="Kim K.-T."/>
            <person name="Cheong K."/>
            <person name="Song H."/>
            <person name="Choi G."/>
            <person name="Ko J."/>
            <person name="Opiyo S.O."/>
            <person name="Zuo S."/>
            <person name="Madhav S."/>
            <person name="Lee Y.-H."/>
            <person name="Wang G.-L."/>
        </authorList>
    </citation>
    <scope>NUCLEOTIDE SEQUENCE</scope>
    <source>
        <strain evidence="2">AG1-IA B2</strain>
    </source>
</reference>
<evidence type="ECO:0000256" key="1">
    <source>
        <dbReference type="SAM" id="Coils"/>
    </source>
</evidence>
<dbReference type="AlphaFoldDB" id="A0A8H7M5S0"/>
<protein>
    <submittedName>
        <fullName evidence="2">Transposase family tnp2</fullName>
    </submittedName>
</protein>
<feature type="coiled-coil region" evidence="1">
    <location>
        <begin position="229"/>
        <end position="256"/>
    </location>
</feature>
<dbReference type="EMBL" id="JACYCF010000007">
    <property type="protein sequence ID" value="KAF8755901.1"/>
    <property type="molecule type" value="Genomic_DNA"/>
</dbReference>
<dbReference type="Proteomes" id="UP000614334">
    <property type="component" value="Unassembled WGS sequence"/>
</dbReference>
<dbReference type="PANTHER" id="PTHR46579">
    <property type="entry name" value="F5/8 TYPE C DOMAIN-CONTAINING PROTEIN-RELATED"/>
    <property type="match status" value="1"/>
</dbReference>